<dbReference type="GO" id="GO:0003676">
    <property type="term" value="F:nucleic acid binding"/>
    <property type="evidence" value="ECO:0007669"/>
    <property type="project" value="InterPro"/>
</dbReference>
<dbReference type="PATRIC" id="fig|1618207.4.peg.3317"/>
<dbReference type="Pfam" id="PF00313">
    <property type="entry name" value="CSD"/>
    <property type="match status" value="1"/>
</dbReference>
<dbReference type="RefSeq" id="WP_045076530.1">
    <property type="nucleotide sequence ID" value="NZ_CP011005.1"/>
</dbReference>
<reference evidence="2 3" key="1">
    <citation type="journal article" date="2015" name="Genome Announc.">
        <title>Complete Genome Sequencing of Protease-Producing Novel Arthrobacter sp. Strain IHBB 11108 Using PacBio Single-Molecule Real-Time Sequencing Technology.</title>
        <authorList>
            <person name="Kiran S."/>
            <person name="Swarnkar M.K."/>
            <person name="Pal M."/>
            <person name="Thakur R."/>
            <person name="Tewari R."/>
            <person name="Singh A.K."/>
            <person name="Gulati A."/>
        </authorList>
    </citation>
    <scope>NUCLEOTIDE SEQUENCE [LARGE SCALE GENOMIC DNA]</scope>
    <source>
        <strain evidence="2 3">IHBB 11108</strain>
    </source>
</reference>
<dbReference type="SMART" id="SM00357">
    <property type="entry name" value="CSP"/>
    <property type="match status" value="1"/>
</dbReference>
<dbReference type="InterPro" id="IPR050181">
    <property type="entry name" value="Cold_shock_domain"/>
</dbReference>
<gene>
    <name evidence="2" type="ORF">UM93_16320</name>
</gene>
<dbReference type="OrthoDB" id="7477356at2"/>
<dbReference type="EMBL" id="CP011005">
    <property type="protein sequence ID" value="AJT42646.1"/>
    <property type="molecule type" value="Genomic_DNA"/>
</dbReference>
<sequence>MPTGKVKWFDNDKGFGFLASDDGQEVFLHANALPAGVSEVKVGTRMEFGVADGKKGAQALSVRILDAPPSVAKAARKSAGDMAVIVEDLIKLLEHTANGLQKGKYPDKASGSKVAAVLRAVANDLDA</sequence>
<organism evidence="2 3">
    <name type="scientific">Psychromicrobium lacuslunae</name>
    <dbReference type="NCBI Taxonomy" id="1618207"/>
    <lineage>
        <taxon>Bacteria</taxon>
        <taxon>Bacillati</taxon>
        <taxon>Actinomycetota</taxon>
        <taxon>Actinomycetes</taxon>
        <taxon>Micrococcales</taxon>
        <taxon>Micrococcaceae</taxon>
        <taxon>Psychromicrobium</taxon>
    </lineage>
</organism>
<dbReference type="HOGENOM" id="CLU_125944_0_0_11"/>
<dbReference type="PROSITE" id="PS51857">
    <property type="entry name" value="CSD_2"/>
    <property type="match status" value="1"/>
</dbReference>
<keyword evidence="3" id="KW-1185">Reference proteome</keyword>
<dbReference type="SUPFAM" id="SSF50249">
    <property type="entry name" value="Nucleic acid-binding proteins"/>
    <property type="match status" value="1"/>
</dbReference>
<proteinExistence type="predicted"/>
<dbReference type="InterPro" id="IPR002059">
    <property type="entry name" value="CSP_DNA-bd"/>
</dbReference>
<dbReference type="STRING" id="1618207.UM93_16320"/>
<name>A0A0D4C2R6_9MICC</name>
<evidence type="ECO:0000313" key="2">
    <source>
        <dbReference type="EMBL" id="AJT42646.1"/>
    </source>
</evidence>
<evidence type="ECO:0000259" key="1">
    <source>
        <dbReference type="PROSITE" id="PS51857"/>
    </source>
</evidence>
<dbReference type="Proteomes" id="UP000061839">
    <property type="component" value="Chromosome"/>
</dbReference>
<dbReference type="PANTHER" id="PTHR11544">
    <property type="entry name" value="COLD SHOCK DOMAIN CONTAINING PROTEINS"/>
    <property type="match status" value="1"/>
</dbReference>
<dbReference type="Gene3D" id="2.40.50.140">
    <property type="entry name" value="Nucleic acid-binding proteins"/>
    <property type="match status" value="1"/>
</dbReference>
<dbReference type="PRINTS" id="PR00050">
    <property type="entry name" value="COLDSHOCK"/>
</dbReference>
<protein>
    <submittedName>
        <fullName evidence="2">Cold-shock protein</fullName>
    </submittedName>
</protein>
<feature type="domain" description="CSD" evidence="1">
    <location>
        <begin position="1"/>
        <end position="64"/>
    </location>
</feature>
<dbReference type="InterPro" id="IPR012340">
    <property type="entry name" value="NA-bd_OB-fold"/>
</dbReference>
<evidence type="ECO:0000313" key="3">
    <source>
        <dbReference type="Proteomes" id="UP000061839"/>
    </source>
</evidence>
<dbReference type="KEGG" id="ari:UM93_16320"/>
<accession>A0A0D4C2R6</accession>
<dbReference type="InterPro" id="IPR011129">
    <property type="entry name" value="CSD"/>
</dbReference>
<dbReference type="CDD" id="cd04458">
    <property type="entry name" value="CSP_CDS"/>
    <property type="match status" value="1"/>
</dbReference>
<dbReference type="AlphaFoldDB" id="A0A0D4C2R6"/>